<accession>A0ABN1Q974</accession>
<feature type="chain" id="PRO_5046452287" description="DUF4232 domain-containing protein" evidence="2">
    <location>
        <begin position="21"/>
        <end position="237"/>
    </location>
</feature>
<keyword evidence="2" id="KW-0732">Signal</keyword>
<feature type="region of interest" description="Disordered" evidence="1">
    <location>
        <begin position="131"/>
        <end position="156"/>
    </location>
</feature>
<protein>
    <recommendedName>
        <fullName evidence="5">DUF4232 domain-containing protein</fullName>
    </recommendedName>
</protein>
<evidence type="ECO:0008006" key="5">
    <source>
        <dbReference type="Google" id="ProtNLM"/>
    </source>
</evidence>
<sequence>MPKRGLIIGGLALFAVAAGAVQCVGADQGPTQPDQLAFSYRRIGGEGYMDQVLTIVNGGPTAAVPTLEITPLDPSGTPVLGITVGTAYGSDRGKVLVPTAGDATDVLIFHGADVARISDVRVSVRDMVTPDYPRAPVFDDPQPRDDSGTPTTKSGPFSAFTVINPNRGQISLGVVCIIWNQPFDGQPQEVLEATTLGVATVAGRDTATIPVPASAQQARTRGCGSLKAYLAAPALAG</sequence>
<evidence type="ECO:0000313" key="3">
    <source>
        <dbReference type="EMBL" id="GAA0939397.1"/>
    </source>
</evidence>
<dbReference type="Proteomes" id="UP001500542">
    <property type="component" value="Unassembled WGS sequence"/>
</dbReference>
<name>A0ABN1Q974_9ACTN</name>
<dbReference type="RefSeq" id="WP_343968998.1">
    <property type="nucleotide sequence ID" value="NZ_BAAAHK010000007.1"/>
</dbReference>
<feature type="signal peptide" evidence="2">
    <location>
        <begin position="1"/>
        <end position="20"/>
    </location>
</feature>
<organism evidence="3 4">
    <name type="scientific">Kribbella koreensis</name>
    <dbReference type="NCBI Taxonomy" id="57909"/>
    <lineage>
        <taxon>Bacteria</taxon>
        <taxon>Bacillati</taxon>
        <taxon>Actinomycetota</taxon>
        <taxon>Actinomycetes</taxon>
        <taxon>Propionibacteriales</taxon>
        <taxon>Kribbellaceae</taxon>
        <taxon>Kribbella</taxon>
    </lineage>
</organism>
<gene>
    <name evidence="3" type="ORF">GCM10009554_29100</name>
</gene>
<evidence type="ECO:0000256" key="2">
    <source>
        <dbReference type="SAM" id="SignalP"/>
    </source>
</evidence>
<reference evidence="3 4" key="1">
    <citation type="journal article" date="2019" name="Int. J. Syst. Evol. Microbiol.">
        <title>The Global Catalogue of Microorganisms (GCM) 10K type strain sequencing project: providing services to taxonomists for standard genome sequencing and annotation.</title>
        <authorList>
            <consortium name="The Broad Institute Genomics Platform"/>
            <consortium name="The Broad Institute Genome Sequencing Center for Infectious Disease"/>
            <person name="Wu L."/>
            <person name="Ma J."/>
        </authorList>
    </citation>
    <scope>NUCLEOTIDE SEQUENCE [LARGE SCALE GENOMIC DNA]</scope>
    <source>
        <strain evidence="3 4">JCM 10977</strain>
    </source>
</reference>
<evidence type="ECO:0000256" key="1">
    <source>
        <dbReference type="SAM" id="MobiDB-lite"/>
    </source>
</evidence>
<evidence type="ECO:0000313" key="4">
    <source>
        <dbReference type="Proteomes" id="UP001500542"/>
    </source>
</evidence>
<dbReference type="EMBL" id="BAAAHK010000007">
    <property type="protein sequence ID" value="GAA0939397.1"/>
    <property type="molecule type" value="Genomic_DNA"/>
</dbReference>
<keyword evidence="4" id="KW-1185">Reference proteome</keyword>
<comment type="caution">
    <text evidence="3">The sequence shown here is derived from an EMBL/GenBank/DDBJ whole genome shotgun (WGS) entry which is preliminary data.</text>
</comment>
<proteinExistence type="predicted"/>